<accession>A0ABT5L5A0</accession>
<dbReference type="RefSeq" id="WP_273642031.1">
    <property type="nucleotide sequence ID" value="NZ_JAQQXP010000002.1"/>
</dbReference>
<proteinExistence type="predicted"/>
<evidence type="ECO:0000313" key="3">
    <source>
        <dbReference type="Proteomes" id="UP001218788"/>
    </source>
</evidence>
<sequence length="104" mass="11637">MMKFLIKISEEFEVLSSRQAGASARVRFLSLLKSSENFLVIDFECHNISPSFADESIGLLAQQLGMKEFKERVKIINASAQTKAILKHVITSRVSTKAKENSFA</sequence>
<reference evidence="2 3" key="1">
    <citation type="submission" date="2022-10" db="EMBL/GenBank/DDBJ databases">
        <title>Alteromonas sp. chi3 Genome sequencing.</title>
        <authorList>
            <person name="Park S."/>
        </authorList>
    </citation>
    <scope>NUCLEOTIDE SEQUENCE [LARGE SCALE GENOMIC DNA]</scope>
    <source>
        <strain evidence="3">chi3</strain>
    </source>
</reference>
<comment type="caution">
    <text evidence="2">The sequence shown here is derived from an EMBL/GenBank/DDBJ whole genome shotgun (WGS) entry which is preliminary data.</text>
</comment>
<dbReference type="InterPro" id="IPR025474">
    <property type="entry name" value="DUF4325"/>
</dbReference>
<gene>
    <name evidence="2" type="ORF">OIK42_15855</name>
</gene>
<dbReference type="Proteomes" id="UP001218788">
    <property type="component" value="Unassembled WGS sequence"/>
</dbReference>
<evidence type="ECO:0000313" key="2">
    <source>
        <dbReference type="EMBL" id="MDC8832230.1"/>
    </source>
</evidence>
<organism evidence="2 3">
    <name type="scientific">Alteromonas gilva</name>
    <dbReference type="NCBI Taxonomy" id="2987522"/>
    <lineage>
        <taxon>Bacteria</taxon>
        <taxon>Pseudomonadati</taxon>
        <taxon>Pseudomonadota</taxon>
        <taxon>Gammaproteobacteria</taxon>
        <taxon>Alteromonadales</taxon>
        <taxon>Alteromonadaceae</taxon>
        <taxon>Alteromonas/Salinimonas group</taxon>
        <taxon>Alteromonas</taxon>
    </lineage>
</organism>
<name>A0ABT5L5A0_9ALTE</name>
<protein>
    <submittedName>
        <fullName evidence="2">DUF4325 domain-containing protein</fullName>
    </submittedName>
</protein>
<keyword evidence="3" id="KW-1185">Reference proteome</keyword>
<feature type="domain" description="DUF4325" evidence="1">
    <location>
        <begin position="40"/>
        <end position="81"/>
    </location>
</feature>
<dbReference type="Pfam" id="PF14213">
    <property type="entry name" value="DUF4325"/>
    <property type="match status" value="1"/>
</dbReference>
<dbReference type="EMBL" id="JAQQXP010000002">
    <property type="protein sequence ID" value="MDC8832230.1"/>
    <property type="molecule type" value="Genomic_DNA"/>
</dbReference>
<evidence type="ECO:0000259" key="1">
    <source>
        <dbReference type="Pfam" id="PF14213"/>
    </source>
</evidence>